<proteinExistence type="inferred from homology"/>
<evidence type="ECO:0000256" key="13">
    <source>
        <dbReference type="SAM" id="Phobius"/>
    </source>
</evidence>
<evidence type="ECO:0000256" key="4">
    <source>
        <dbReference type="ARBA" id="ARBA00022670"/>
    </source>
</evidence>
<keyword evidence="4 12" id="KW-0645">Protease</keyword>
<evidence type="ECO:0000256" key="7">
    <source>
        <dbReference type="ARBA" id="ARBA00022801"/>
    </source>
</evidence>
<evidence type="ECO:0000256" key="3">
    <source>
        <dbReference type="ARBA" id="ARBA00022475"/>
    </source>
</evidence>
<dbReference type="FunFam" id="2.40.70.10:FF:000014">
    <property type="entry name" value="Aspartyl protease family protein 1"/>
    <property type="match status" value="1"/>
</dbReference>
<dbReference type="GO" id="GO:0004190">
    <property type="term" value="F:aspartic-type endopeptidase activity"/>
    <property type="evidence" value="ECO:0007669"/>
    <property type="project" value="UniProtKB-KW"/>
</dbReference>
<dbReference type="PRINTS" id="PR00792">
    <property type="entry name" value="PEPSIN"/>
</dbReference>
<dbReference type="FunFam" id="2.40.70.10:FF:000012">
    <property type="entry name" value="Aspartyl protease family protein 1"/>
    <property type="match status" value="1"/>
</dbReference>
<dbReference type="EMBL" id="KZ305024">
    <property type="protein sequence ID" value="PIA55423.1"/>
    <property type="molecule type" value="Genomic_DNA"/>
</dbReference>
<feature type="domain" description="Peptidase A1" evidence="15">
    <location>
        <begin position="104"/>
        <end position="444"/>
    </location>
</feature>
<evidence type="ECO:0000259" key="15">
    <source>
        <dbReference type="PROSITE" id="PS51767"/>
    </source>
</evidence>
<feature type="transmembrane region" description="Helical" evidence="13">
    <location>
        <begin position="507"/>
        <end position="530"/>
    </location>
</feature>
<protein>
    <recommendedName>
        <fullName evidence="15">Peptidase A1 domain-containing protein</fullName>
    </recommendedName>
</protein>
<dbReference type="FunCoup" id="A0A2G5EI55">
    <property type="interactions" value="459"/>
</dbReference>
<keyword evidence="3" id="KW-1003">Cell membrane</keyword>
<evidence type="ECO:0000256" key="2">
    <source>
        <dbReference type="ARBA" id="ARBA00007447"/>
    </source>
</evidence>
<sequence>MKLASLLLLIIFLCSLIFQFQSIHGRTFTFEMHHGFSEPVKKWVHNHTHNWPVKGTIDYYSALADRDRLLLLRGRRRLSDNDASSITFSDGNSTLLISSLGFLHYAAVSLGTPSKKFLVALDTGSDLFWVPCDCSSCAPTNASTYGSDYELSIYDPKESLTSKKITCDNTLCTQRNRCLGTFSNCPYAVSYISTDTSTSGVLVEDVLHLITEDSQPEVVDAWITFGCGQVQTGAFLKHAAPNGLFGLGREKISVPSLLSQIGLAADSFSMCFGRDGFGRISFGDKGSSDQDETPFSISLFHPTYNITITQIRVGSNLIDTQFSALFDSGTSFTYMVDPVYTQLSESFNLHTQDIRLHLDARLPFEYCYRMSSDANSSLIPSVSLSMNGGGQFLVYDPIIIISSRDELYYCLAILKSTDLNIIGQNFMTGYKIVFDREKLVLGWKKFDCYNIEESDSMPVNLGNSTGLPPGIAAGPGSCIPEATKDPANNSEIHVRPAPKVSSSPRRAYNFMVALSMHFLLNVVLLCTFFLSAR</sequence>
<dbReference type="InterPro" id="IPR034161">
    <property type="entry name" value="Pepsin-like_plant"/>
</dbReference>
<keyword evidence="10" id="KW-0449">Lipoprotein</keyword>
<dbReference type="PANTHER" id="PTHR13683">
    <property type="entry name" value="ASPARTYL PROTEASES"/>
    <property type="match status" value="1"/>
</dbReference>
<dbReference type="STRING" id="218851.A0A2G5EI55"/>
<dbReference type="PROSITE" id="PS00141">
    <property type="entry name" value="ASP_PROTEASE"/>
    <property type="match status" value="2"/>
</dbReference>
<dbReference type="PANTHER" id="PTHR13683:SF232">
    <property type="entry name" value="OS09G0542100 PROTEIN"/>
    <property type="match status" value="1"/>
</dbReference>
<accession>A0A2G5EI55</accession>
<keyword evidence="5 14" id="KW-0732">Signal</keyword>
<evidence type="ECO:0000256" key="8">
    <source>
        <dbReference type="ARBA" id="ARBA00023136"/>
    </source>
</evidence>
<gene>
    <name evidence="16" type="ORF">AQUCO_00700010v1</name>
</gene>
<evidence type="ECO:0000256" key="6">
    <source>
        <dbReference type="ARBA" id="ARBA00022750"/>
    </source>
</evidence>
<comment type="similarity">
    <text evidence="2 12">Belongs to the peptidase A1 family.</text>
</comment>
<keyword evidence="13" id="KW-0812">Transmembrane</keyword>
<keyword evidence="17" id="KW-1185">Reference proteome</keyword>
<dbReference type="SUPFAM" id="SSF50630">
    <property type="entry name" value="Acid proteases"/>
    <property type="match status" value="1"/>
</dbReference>
<dbReference type="OrthoDB" id="2747330at2759"/>
<feature type="signal peptide" evidence="14">
    <location>
        <begin position="1"/>
        <end position="25"/>
    </location>
</feature>
<evidence type="ECO:0000256" key="10">
    <source>
        <dbReference type="ARBA" id="ARBA00023288"/>
    </source>
</evidence>
<feature type="active site" evidence="11">
    <location>
        <position position="122"/>
    </location>
</feature>
<dbReference type="InterPro" id="IPR033121">
    <property type="entry name" value="PEPTIDASE_A1"/>
</dbReference>
<evidence type="ECO:0000256" key="1">
    <source>
        <dbReference type="ARBA" id="ARBA00004193"/>
    </source>
</evidence>
<evidence type="ECO:0000256" key="14">
    <source>
        <dbReference type="SAM" id="SignalP"/>
    </source>
</evidence>
<name>A0A2G5EI55_AQUCA</name>
<evidence type="ECO:0000256" key="9">
    <source>
        <dbReference type="ARBA" id="ARBA00023180"/>
    </source>
</evidence>
<dbReference type="InterPro" id="IPR021109">
    <property type="entry name" value="Peptidase_aspartic_dom_sf"/>
</dbReference>
<dbReference type="InterPro" id="IPR001969">
    <property type="entry name" value="Aspartic_peptidase_AS"/>
</dbReference>
<evidence type="ECO:0000313" key="17">
    <source>
        <dbReference type="Proteomes" id="UP000230069"/>
    </source>
</evidence>
<dbReference type="InParanoid" id="A0A2G5EI55"/>
<keyword evidence="7 12" id="KW-0378">Hydrolase</keyword>
<dbReference type="CDD" id="cd05476">
    <property type="entry name" value="pepsin_A_like_plant"/>
    <property type="match status" value="1"/>
</dbReference>
<dbReference type="PROSITE" id="PS51767">
    <property type="entry name" value="PEPTIDASE_A1"/>
    <property type="match status" value="1"/>
</dbReference>
<keyword evidence="9" id="KW-0325">Glycoprotein</keyword>
<dbReference type="Pfam" id="PF14541">
    <property type="entry name" value="TAXi_C"/>
    <property type="match status" value="1"/>
</dbReference>
<feature type="active site" evidence="11">
    <location>
        <position position="327"/>
    </location>
</feature>
<evidence type="ECO:0000256" key="11">
    <source>
        <dbReference type="PIRSR" id="PIRSR601461-1"/>
    </source>
</evidence>
<keyword evidence="6 12" id="KW-0064">Aspartyl protease</keyword>
<keyword evidence="8 13" id="KW-0472">Membrane</keyword>
<keyword evidence="13" id="KW-1133">Transmembrane helix</keyword>
<evidence type="ECO:0000313" key="16">
    <source>
        <dbReference type="EMBL" id="PIA55423.1"/>
    </source>
</evidence>
<evidence type="ECO:0000256" key="12">
    <source>
        <dbReference type="RuleBase" id="RU000454"/>
    </source>
</evidence>
<dbReference type="GO" id="GO:0005886">
    <property type="term" value="C:plasma membrane"/>
    <property type="evidence" value="ECO:0007669"/>
    <property type="project" value="UniProtKB-SubCell"/>
</dbReference>
<dbReference type="Pfam" id="PF14543">
    <property type="entry name" value="TAXi_N"/>
    <property type="match status" value="1"/>
</dbReference>
<dbReference type="InterPro" id="IPR032799">
    <property type="entry name" value="TAXi_C"/>
</dbReference>
<dbReference type="InterPro" id="IPR001461">
    <property type="entry name" value="Aspartic_peptidase_A1"/>
</dbReference>
<comment type="subcellular location">
    <subcellularLocation>
        <location evidence="1">Cell membrane</location>
        <topology evidence="1">Lipid-anchor</topology>
    </subcellularLocation>
</comment>
<feature type="chain" id="PRO_5013861969" description="Peptidase A1 domain-containing protein" evidence="14">
    <location>
        <begin position="26"/>
        <end position="533"/>
    </location>
</feature>
<dbReference type="Proteomes" id="UP000230069">
    <property type="component" value="Unassembled WGS sequence"/>
</dbReference>
<dbReference type="InterPro" id="IPR032861">
    <property type="entry name" value="TAXi_N"/>
</dbReference>
<evidence type="ECO:0000256" key="5">
    <source>
        <dbReference type="ARBA" id="ARBA00022729"/>
    </source>
</evidence>
<dbReference type="GO" id="GO:0006508">
    <property type="term" value="P:proteolysis"/>
    <property type="evidence" value="ECO:0007669"/>
    <property type="project" value="UniProtKB-KW"/>
</dbReference>
<organism evidence="16 17">
    <name type="scientific">Aquilegia coerulea</name>
    <name type="common">Rocky mountain columbine</name>
    <dbReference type="NCBI Taxonomy" id="218851"/>
    <lineage>
        <taxon>Eukaryota</taxon>
        <taxon>Viridiplantae</taxon>
        <taxon>Streptophyta</taxon>
        <taxon>Embryophyta</taxon>
        <taxon>Tracheophyta</taxon>
        <taxon>Spermatophyta</taxon>
        <taxon>Magnoliopsida</taxon>
        <taxon>Ranunculales</taxon>
        <taxon>Ranunculaceae</taxon>
        <taxon>Thalictroideae</taxon>
        <taxon>Aquilegia</taxon>
    </lineage>
</organism>
<dbReference type="AlphaFoldDB" id="A0A2G5EI55"/>
<reference evidence="16 17" key="1">
    <citation type="submission" date="2017-09" db="EMBL/GenBank/DDBJ databases">
        <title>WGS assembly of Aquilegia coerulea Goldsmith.</title>
        <authorList>
            <person name="Hodges S."/>
            <person name="Kramer E."/>
            <person name="Nordborg M."/>
            <person name="Tomkins J."/>
            <person name="Borevitz J."/>
            <person name="Derieg N."/>
            <person name="Yan J."/>
            <person name="Mihaltcheva S."/>
            <person name="Hayes R.D."/>
            <person name="Rokhsar D."/>
        </authorList>
    </citation>
    <scope>NUCLEOTIDE SEQUENCE [LARGE SCALE GENOMIC DNA]</scope>
    <source>
        <strain evidence="17">cv. Goldsmith</strain>
    </source>
</reference>
<dbReference type="Gene3D" id="2.40.70.10">
    <property type="entry name" value="Acid Proteases"/>
    <property type="match status" value="2"/>
</dbReference>